<dbReference type="EMBL" id="QEEZ01000009">
    <property type="protein sequence ID" value="PWC01665.1"/>
    <property type="molecule type" value="Genomic_DNA"/>
</dbReference>
<protein>
    <submittedName>
        <fullName evidence="1">Uncharacterized protein</fullName>
    </submittedName>
</protein>
<organism evidence="1 2">
    <name type="scientific">Corynebacterium yudongzhengii</name>
    <dbReference type="NCBI Taxonomy" id="2080740"/>
    <lineage>
        <taxon>Bacteria</taxon>
        <taxon>Bacillati</taxon>
        <taxon>Actinomycetota</taxon>
        <taxon>Actinomycetes</taxon>
        <taxon>Mycobacteriales</taxon>
        <taxon>Corynebacteriaceae</taxon>
        <taxon>Corynebacterium</taxon>
    </lineage>
</organism>
<keyword evidence="2" id="KW-1185">Reference proteome</keyword>
<dbReference type="RefSeq" id="WP_108964107.1">
    <property type="nucleotide sequence ID" value="NZ_QEEZ01000009.1"/>
</dbReference>
<gene>
    <name evidence="1" type="ORF">DF222_06010</name>
</gene>
<evidence type="ECO:0000313" key="1">
    <source>
        <dbReference type="EMBL" id="PWC01665.1"/>
    </source>
</evidence>
<comment type="caution">
    <text evidence="1">The sequence shown here is derived from an EMBL/GenBank/DDBJ whole genome shotgun (WGS) entry which is preliminary data.</text>
</comment>
<accession>A0A2U1T6R6</accession>
<reference evidence="2" key="1">
    <citation type="submission" date="2018-04" db="EMBL/GenBank/DDBJ databases">
        <authorList>
            <person name="Liu S."/>
            <person name="Wang Z."/>
            <person name="Li J."/>
        </authorList>
    </citation>
    <scope>NUCLEOTIDE SEQUENCE [LARGE SCALE GENOMIC DNA]</scope>
    <source>
        <strain evidence="2">2189</strain>
    </source>
</reference>
<dbReference type="Proteomes" id="UP000244989">
    <property type="component" value="Unassembled WGS sequence"/>
</dbReference>
<evidence type="ECO:0000313" key="2">
    <source>
        <dbReference type="Proteomes" id="UP000244989"/>
    </source>
</evidence>
<proteinExistence type="predicted"/>
<sequence>MDSTVFFRRSRTQPDKQFPRLSRERANELRRVLQKQFTAHGYKVRLVGDELYVYHGEGEPLIVRTTELVEMVARDKGPGDVEKWVTALIQAIDAAEAAADLDTSSTYRALRLVLQGADDISFDSVDTAPEGLEECFLLDTGEAVTPGKLDELLAYDDLETLRRAALTNLRQEIAHLDAETEFRLDDDNQAGAWLIRSRSPYIAGAPLVMEDFLKRFFPDINPADGVLFALPVTNLMVLREVGYGEELARAMQILAAVNYVVTSHLRASRIISPRIYLWHDGIIEAISDAGGEDGFIIEPTPYLLDRIRH</sequence>
<dbReference type="AlphaFoldDB" id="A0A2U1T6R6"/>
<name>A0A2U1T6R6_9CORY</name>